<comment type="similarity">
    <text evidence="1">Belongs to the peptidase C40 family.</text>
</comment>
<reference evidence="5 6" key="1">
    <citation type="submission" date="2017-01" db="EMBL/GenBank/DDBJ databases">
        <title>Genomic analysis of Xuhuaishuia manganoxidans DY6-4.</title>
        <authorList>
            <person name="Wang X."/>
        </authorList>
    </citation>
    <scope>NUCLEOTIDE SEQUENCE [LARGE SCALE GENOMIC DNA]</scope>
    <source>
        <strain evidence="5 6">DY6-4</strain>
    </source>
</reference>
<name>A0A1U7DIZ0_9RHOB</name>
<dbReference type="GO" id="GO:0006508">
    <property type="term" value="P:proteolysis"/>
    <property type="evidence" value="ECO:0007669"/>
    <property type="project" value="UniProtKB-KW"/>
</dbReference>
<dbReference type="InterPro" id="IPR000064">
    <property type="entry name" value="NLP_P60_dom"/>
</dbReference>
<gene>
    <name evidence="5" type="ORF">BV394_09755</name>
</gene>
<dbReference type="Proteomes" id="UP000187266">
    <property type="component" value="Chromosome"/>
</dbReference>
<dbReference type="OrthoDB" id="9813368at2"/>
<dbReference type="RefSeq" id="WP_076979988.1">
    <property type="nucleotide sequence ID" value="NZ_CP019124.1"/>
</dbReference>
<dbReference type="STRING" id="1267768.BV394_09755"/>
<dbReference type="Pfam" id="PF00877">
    <property type="entry name" value="NLPC_P60"/>
    <property type="match status" value="1"/>
</dbReference>
<accession>A0A1U7DIZ0</accession>
<evidence type="ECO:0000256" key="2">
    <source>
        <dbReference type="ARBA" id="ARBA00022670"/>
    </source>
</evidence>
<evidence type="ECO:0000256" key="4">
    <source>
        <dbReference type="ARBA" id="ARBA00022807"/>
    </source>
</evidence>
<evidence type="ECO:0000256" key="3">
    <source>
        <dbReference type="ARBA" id="ARBA00022801"/>
    </source>
</evidence>
<dbReference type="PANTHER" id="PTHR47359">
    <property type="entry name" value="PEPTIDOGLYCAN DL-ENDOPEPTIDASE CWLO"/>
    <property type="match status" value="1"/>
</dbReference>
<evidence type="ECO:0000313" key="6">
    <source>
        <dbReference type="Proteomes" id="UP000187266"/>
    </source>
</evidence>
<organism evidence="5 6">
    <name type="scientific">Brevirhabdus pacifica</name>
    <dbReference type="NCBI Taxonomy" id="1267768"/>
    <lineage>
        <taxon>Bacteria</taxon>
        <taxon>Pseudomonadati</taxon>
        <taxon>Pseudomonadota</taxon>
        <taxon>Alphaproteobacteria</taxon>
        <taxon>Rhodobacterales</taxon>
        <taxon>Paracoccaceae</taxon>
        <taxon>Brevirhabdus</taxon>
    </lineage>
</organism>
<dbReference type="PANTHER" id="PTHR47359:SF3">
    <property type="entry name" value="NLP_P60 DOMAIN-CONTAINING PROTEIN-RELATED"/>
    <property type="match status" value="1"/>
</dbReference>
<evidence type="ECO:0000313" key="5">
    <source>
        <dbReference type="EMBL" id="APX89967.1"/>
    </source>
</evidence>
<keyword evidence="6" id="KW-1185">Reference proteome</keyword>
<dbReference type="EMBL" id="CP019124">
    <property type="protein sequence ID" value="APX89967.1"/>
    <property type="molecule type" value="Genomic_DNA"/>
</dbReference>
<dbReference type="InterPro" id="IPR041382">
    <property type="entry name" value="SH3_16"/>
</dbReference>
<accession>A0A2M9DAT4</accession>
<sequence length="280" mass="30057">MSDPRLTPANGRVAHDSLRGKVQAERFTPGTAHRVAVPLVDLCRAPGGARDRQLLAGEGFLVLERRDGYAFGQAANDGYVGYLPEDALGPDGPVTHRVAALATHVYDKANFKSRDLRRLSHGALLNVTGTEGRFARLADGGHVPMQHLAPLDRPDSDPAAVALSFLGTPYLWGGNSADGIDCSGLVQRALLSCGIDFPRDSDQQEAGPGKDLSPDAPLQRGDLIFWKGHVGMLLDPETLIHANAHHMQVAVEPLETAVARIAQAEFGELRSRRRPPVPRG</sequence>
<dbReference type="InterPro" id="IPR038765">
    <property type="entry name" value="Papain-like_cys_pep_sf"/>
</dbReference>
<dbReference type="PROSITE" id="PS51935">
    <property type="entry name" value="NLPC_P60"/>
    <property type="match status" value="1"/>
</dbReference>
<keyword evidence="2" id="KW-0645">Protease</keyword>
<protein>
    <submittedName>
        <fullName evidence="5">NLP/P60 hydrolase</fullName>
    </submittedName>
</protein>
<keyword evidence="4" id="KW-0788">Thiol protease</keyword>
<dbReference type="GO" id="GO:0008234">
    <property type="term" value="F:cysteine-type peptidase activity"/>
    <property type="evidence" value="ECO:0007669"/>
    <property type="project" value="UniProtKB-KW"/>
</dbReference>
<dbReference type="Pfam" id="PF18348">
    <property type="entry name" value="SH3_16"/>
    <property type="match status" value="1"/>
</dbReference>
<dbReference type="Gene3D" id="3.90.1720.10">
    <property type="entry name" value="endopeptidase domain like (from Nostoc punctiforme)"/>
    <property type="match status" value="1"/>
</dbReference>
<keyword evidence="3 5" id="KW-0378">Hydrolase</keyword>
<evidence type="ECO:0000256" key="1">
    <source>
        <dbReference type="ARBA" id="ARBA00007074"/>
    </source>
</evidence>
<proteinExistence type="inferred from homology"/>
<dbReference type="InterPro" id="IPR051794">
    <property type="entry name" value="PG_Endopeptidase_C40"/>
</dbReference>
<dbReference type="AlphaFoldDB" id="A0A1U7DIZ0"/>
<dbReference type="SUPFAM" id="SSF54001">
    <property type="entry name" value="Cysteine proteinases"/>
    <property type="match status" value="1"/>
</dbReference>